<organism evidence="1 2">
    <name type="scientific">Linderina pennispora</name>
    <dbReference type="NCBI Taxonomy" id="61395"/>
    <lineage>
        <taxon>Eukaryota</taxon>
        <taxon>Fungi</taxon>
        <taxon>Fungi incertae sedis</taxon>
        <taxon>Zoopagomycota</taxon>
        <taxon>Kickxellomycotina</taxon>
        <taxon>Kickxellomycetes</taxon>
        <taxon>Kickxellales</taxon>
        <taxon>Kickxellaceae</taxon>
        <taxon>Linderina</taxon>
    </lineage>
</organism>
<protein>
    <submittedName>
        <fullName evidence="1">Uncharacterized protein</fullName>
    </submittedName>
</protein>
<dbReference type="OrthoDB" id="66964at2759"/>
<dbReference type="GO" id="GO:0051225">
    <property type="term" value="P:spindle assembly"/>
    <property type="evidence" value="ECO:0007669"/>
    <property type="project" value="InterPro"/>
</dbReference>
<dbReference type="InterPro" id="IPR029327">
    <property type="entry name" value="HAUS4"/>
</dbReference>
<evidence type="ECO:0000313" key="1">
    <source>
        <dbReference type="EMBL" id="ORX68625.1"/>
    </source>
</evidence>
<dbReference type="RefSeq" id="XP_040742407.1">
    <property type="nucleotide sequence ID" value="XM_040883897.1"/>
</dbReference>
<sequence length="180" mass="20042">MENVPIDANISMHIERKLACVQAIPGITELSGLPTPADAEHAQLDLIRAHVQYIAELTNEATLLCSLCALERSSPIYETAQALESYFGGLIHSLSLKLRIIAADMFNELYSAETVQALESLRGLLKTEEARLLKEQAVLDEQLAIYREAGEEFQEIAQSYARIVQETQAVRRDMADLQNL</sequence>
<accession>A0A1Y1W5L1</accession>
<comment type="caution">
    <text evidence="1">The sequence shown here is derived from an EMBL/GenBank/DDBJ whole genome shotgun (WGS) entry which is preliminary data.</text>
</comment>
<dbReference type="GeneID" id="63800545"/>
<dbReference type="STRING" id="61395.A0A1Y1W5L1"/>
<gene>
    <name evidence="1" type="ORF">DL89DRAFT_181053</name>
</gene>
<dbReference type="Pfam" id="PF14735">
    <property type="entry name" value="HAUS4"/>
    <property type="match status" value="1"/>
</dbReference>
<dbReference type="Proteomes" id="UP000193922">
    <property type="component" value="Unassembled WGS sequence"/>
</dbReference>
<evidence type="ECO:0000313" key="2">
    <source>
        <dbReference type="Proteomes" id="UP000193922"/>
    </source>
</evidence>
<dbReference type="AlphaFoldDB" id="A0A1Y1W5L1"/>
<dbReference type="EMBL" id="MCFD01000009">
    <property type="protein sequence ID" value="ORX68625.1"/>
    <property type="molecule type" value="Genomic_DNA"/>
</dbReference>
<dbReference type="GO" id="GO:0070652">
    <property type="term" value="C:HAUS complex"/>
    <property type="evidence" value="ECO:0007669"/>
    <property type="project" value="InterPro"/>
</dbReference>
<name>A0A1Y1W5L1_9FUNG</name>
<keyword evidence="2" id="KW-1185">Reference proteome</keyword>
<proteinExistence type="predicted"/>
<reference evidence="1 2" key="1">
    <citation type="submission" date="2016-07" db="EMBL/GenBank/DDBJ databases">
        <title>Pervasive Adenine N6-methylation of Active Genes in Fungi.</title>
        <authorList>
            <consortium name="DOE Joint Genome Institute"/>
            <person name="Mondo S.J."/>
            <person name="Dannebaum R.O."/>
            <person name="Kuo R.C."/>
            <person name="Labutti K."/>
            <person name="Haridas S."/>
            <person name="Kuo A."/>
            <person name="Salamov A."/>
            <person name="Ahrendt S.R."/>
            <person name="Lipzen A."/>
            <person name="Sullivan W."/>
            <person name="Andreopoulos W.B."/>
            <person name="Clum A."/>
            <person name="Lindquist E."/>
            <person name="Daum C."/>
            <person name="Ramamoorthy G.K."/>
            <person name="Gryganskyi A."/>
            <person name="Culley D."/>
            <person name="Magnuson J.K."/>
            <person name="James T.Y."/>
            <person name="O'Malley M.A."/>
            <person name="Stajich J.E."/>
            <person name="Spatafora J.W."/>
            <person name="Visel A."/>
            <person name="Grigoriev I.V."/>
        </authorList>
    </citation>
    <scope>NUCLEOTIDE SEQUENCE [LARGE SCALE GENOMIC DNA]</scope>
    <source>
        <strain evidence="1 2">ATCC 12442</strain>
    </source>
</reference>